<organism evidence="2 3">
    <name type="scientific">Tilletia horrida</name>
    <dbReference type="NCBI Taxonomy" id="155126"/>
    <lineage>
        <taxon>Eukaryota</taxon>
        <taxon>Fungi</taxon>
        <taxon>Dikarya</taxon>
        <taxon>Basidiomycota</taxon>
        <taxon>Ustilaginomycotina</taxon>
        <taxon>Exobasidiomycetes</taxon>
        <taxon>Tilletiales</taxon>
        <taxon>Tilletiaceae</taxon>
        <taxon>Tilletia</taxon>
    </lineage>
</organism>
<dbReference type="EMBL" id="JAPDMZ010000054">
    <property type="protein sequence ID" value="KAK0553136.1"/>
    <property type="molecule type" value="Genomic_DNA"/>
</dbReference>
<feature type="compositionally biased region" description="Polar residues" evidence="1">
    <location>
        <begin position="137"/>
        <end position="151"/>
    </location>
</feature>
<feature type="region of interest" description="Disordered" evidence="1">
    <location>
        <begin position="279"/>
        <end position="314"/>
    </location>
</feature>
<sequence>MSFPLQQGGGSLGRPPKLRRTWVSSAAELPTLSTFSNPNNEAPGSRRERDSPSQRLPYLSTAQISYARGTQGAVFDNPFSCFPRSPRAPKSPGTPASVSGSPQDPTTQATDFEELSAVLRRIPSSNRVFAGGLAGSPSITTRSDSNHSSGWTAAFRSRSRPRSRTNSITGPDAEGVPSDLDSHRPAESRASTSSRRPRTSDGAIARGSLAISITDRFHVTAIDLDPAWSCSDSEQSHQSHRSSISSSVAAPIAIPDLSDRHRDSVGSLVRAEFQAAESEFEGEEWLANPDDSLERREQGYGNRRSWSTASLAGNPGSTALSNSFSSNMGMPVISSTTSVNSMNVGDRPFRPVIISRSMTSDSFLNLHDTNSYTQISSPGTVKQRKKRRPQSTDGPGGVPSTPKSPKIGKKFLSFLKEKASANPAPSPASSMPPPVFPSSPVTGSMSRGHCPEVRIRPSTSQGTHASATHSAIAPPRSSVSSSETTAGLTAESVSGSSVTSAPLTSQSSLSIPTTHRASVQNLHKPSSIQLRPTSVRSNSASSEQLGLPRLSGSQTRSSDSANSNRSLPRSFRRGSTPGDAHPHHKAYSKAGNEQIRKAVAAADQAYAAMFPYESRSRTMSDARDSSPVQAQSLQHHRTGSGNPYRSNMPSLLRASSSGHSNHSTHMRPVMPGLRDVLSPPVVSTPTLGRSSTSGVRGSSTADPALDIAHQSQTMDGSRVPDNPREVPRSSSKKRGLAGRLSSWLEKI</sequence>
<feature type="compositionally biased region" description="Polar residues" evidence="1">
    <location>
        <begin position="626"/>
        <end position="663"/>
    </location>
</feature>
<feature type="compositionally biased region" description="Polar residues" evidence="1">
    <location>
        <begin position="477"/>
        <end position="544"/>
    </location>
</feature>
<feature type="compositionally biased region" description="Polar residues" evidence="1">
    <location>
        <begin position="94"/>
        <end position="108"/>
    </location>
</feature>
<keyword evidence="3" id="KW-1185">Reference proteome</keyword>
<proteinExistence type="predicted"/>
<feature type="compositionally biased region" description="Polar residues" evidence="1">
    <location>
        <begin position="369"/>
        <end position="380"/>
    </location>
</feature>
<feature type="region of interest" description="Disordered" evidence="1">
    <location>
        <begin position="1"/>
        <end position="57"/>
    </location>
</feature>
<feature type="compositionally biased region" description="Polar residues" evidence="1">
    <location>
        <begin position="551"/>
        <end position="567"/>
    </location>
</feature>
<feature type="compositionally biased region" description="Pro residues" evidence="1">
    <location>
        <begin position="424"/>
        <end position="437"/>
    </location>
</feature>
<feature type="region of interest" description="Disordered" evidence="1">
    <location>
        <begin position="75"/>
        <end position="108"/>
    </location>
</feature>
<evidence type="ECO:0000313" key="3">
    <source>
        <dbReference type="Proteomes" id="UP001176517"/>
    </source>
</evidence>
<accession>A0AAN6JSG3</accession>
<feature type="region of interest" description="Disordered" evidence="1">
    <location>
        <begin position="128"/>
        <end position="203"/>
    </location>
</feature>
<comment type="caution">
    <text evidence="2">The sequence shown here is derived from an EMBL/GenBank/DDBJ whole genome shotgun (WGS) entry which is preliminary data.</text>
</comment>
<feature type="compositionally biased region" description="Polar residues" evidence="1">
    <location>
        <begin position="304"/>
        <end position="314"/>
    </location>
</feature>
<feature type="region of interest" description="Disordered" evidence="1">
    <location>
        <begin position="369"/>
        <end position="591"/>
    </location>
</feature>
<feature type="region of interest" description="Disordered" evidence="1">
    <location>
        <begin position="617"/>
        <end position="747"/>
    </location>
</feature>
<evidence type="ECO:0000313" key="2">
    <source>
        <dbReference type="EMBL" id="KAK0553136.1"/>
    </source>
</evidence>
<feature type="compositionally biased region" description="Polar residues" evidence="1">
    <location>
        <begin position="31"/>
        <end position="42"/>
    </location>
</feature>
<dbReference type="AlphaFoldDB" id="A0AAN6JSG3"/>
<feature type="compositionally biased region" description="Low complexity" evidence="1">
    <location>
        <begin position="688"/>
        <end position="700"/>
    </location>
</feature>
<evidence type="ECO:0000256" key="1">
    <source>
        <dbReference type="SAM" id="MobiDB-lite"/>
    </source>
</evidence>
<name>A0AAN6JSG3_9BASI</name>
<feature type="compositionally biased region" description="Polar residues" evidence="1">
    <location>
        <begin position="457"/>
        <end position="469"/>
    </location>
</feature>
<protein>
    <submittedName>
        <fullName evidence="2">Uncharacterized protein</fullName>
    </submittedName>
</protein>
<dbReference type="Proteomes" id="UP001176517">
    <property type="component" value="Unassembled WGS sequence"/>
</dbReference>
<reference evidence="2" key="1">
    <citation type="journal article" date="2023" name="PhytoFront">
        <title>Draft Genome Resources of Seven Strains of Tilletia horrida, Causal Agent of Kernel Smut of Rice.</title>
        <authorList>
            <person name="Khanal S."/>
            <person name="Antony Babu S."/>
            <person name="Zhou X.G."/>
        </authorList>
    </citation>
    <scope>NUCLEOTIDE SEQUENCE</scope>
    <source>
        <strain evidence="2">TX6</strain>
    </source>
</reference>
<gene>
    <name evidence="2" type="ORF">OC846_002624</name>
</gene>